<evidence type="ECO:0000313" key="2">
    <source>
        <dbReference type="Proteomes" id="UP000248745"/>
    </source>
</evidence>
<evidence type="ECO:0008006" key="3">
    <source>
        <dbReference type="Google" id="ProtNLM"/>
    </source>
</evidence>
<dbReference type="CDD" id="cd05483">
    <property type="entry name" value="retropepsin_like_bacteria"/>
    <property type="match status" value="1"/>
</dbReference>
<gene>
    <name evidence="1" type="ORF">DN068_20235</name>
</gene>
<sequence>MKLLRIILLTVPFLFAFRKEVSAQSIPSLNQGGTQQESYFTTLPYELVKGKIVITVTVNGKARKFILDTGAPLSITESLYDELHPATLGNVEIADQSGKKDSIAVVRVPAVEIGGVTFSDVPAIVAKNAKILFECFGVDGFIGSNLLRNSIVQFDDRNKQVTLTNDASKLSLSKKKSMPLELTPGQSNPFIKVYLKKGKQTVSDNILFDSGADGFYEISMNSYKLFAEKSTVIDSVVKSFGSYTGGLYGTSIAQENYMMKIPEFVVAKMKFTNAISRTTYSKESRIGSKVLNYGKATLDYKDKLFYFEPYGGVTVADLSEKVWPIQPALGNDKMIVGIVWDQSLAGKINAGDEILSYDDLDYSKMSVCEMIVTERKSEKEKAMLVLKDVKTGAEKRVEIEKK</sequence>
<dbReference type="SUPFAM" id="SSF50630">
    <property type="entry name" value="Acid proteases"/>
    <property type="match status" value="1"/>
</dbReference>
<accession>A0A2W2BTC7</accession>
<dbReference type="AlphaFoldDB" id="A0A2W2BTC7"/>
<evidence type="ECO:0000313" key="1">
    <source>
        <dbReference type="EMBL" id="PZF71033.1"/>
    </source>
</evidence>
<protein>
    <recommendedName>
        <fullName evidence="3">Aspartyl protease</fullName>
    </recommendedName>
</protein>
<keyword evidence="2" id="KW-1185">Reference proteome</keyword>
<name>A0A2W2BTC7_9BACT</name>
<reference evidence="1 2" key="1">
    <citation type="submission" date="2018-06" db="EMBL/GenBank/DDBJ databases">
        <title>Mucibacter soli gen. nov., sp. nov., a new member of the family Chitinophagaceae producing mucin.</title>
        <authorList>
            <person name="Kim M.-K."/>
            <person name="Park S."/>
            <person name="Kim T.-S."/>
            <person name="Joung Y."/>
            <person name="Han J.-H."/>
            <person name="Kim S.B."/>
        </authorList>
    </citation>
    <scope>NUCLEOTIDE SEQUENCE [LARGE SCALE GENOMIC DNA]</scope>
    <source>
        <strain evidence="1 2">R1-15</strain>
    </source>
</reference>
<dbReference type="InterPro" id="IPR034122">
    <property type="entry name" value="Retropepsin-like_bacterial"/>
</dbReference>
<dbReference type="RefSeq" id="WP_111000767.1">
    <property type="nucleotide sequence ID" value="NZ_QKTW01000027.1"/>
</dbReference>
<dbReference type="Gene3D" id="2.40.70.10">
    <property type="entry name" value="Acid Proteases"/>
    <property type="match status" value="1"/>
</dbReference>
<dbReference type="EMBL" id="QKTW01000027">
    <property type="protein sequence ID" value="PZF71033.1"/>
    <property type="molecule type" value="Genomic_DNA"/>
</dbReference>
<proteinExistence type="predicted"/>
<dbReference type="Pfam" id="PF13650">
    <property type="entry name" value="Asp_protease_2"/>
    <property type="match status" value="1"/>
</dbReference>
<organism evidence="1 2">
    <name type="scientific">Taibaiella soli</name>
    <dbReference type="NCBI Taxonomy" id="1649169"/>
    <lineage>
        <taxon>Bacteria</taxon>
        <taxon>Pseudomonadati</taxon>
        <taxon>Bacteroidota</taxon>
        <taxon>Chitinophagia</taxon>
        <taxon>Chitinophagales</taxon>
        <taxon>Chitinophagaceae</taxon>
        <taxon>Taibaiella</taxon>
    </lineage>
</organism>
<dbReference type="InterPro" id="IPR021109">
    <property type="entry name" value="Peptidase_aspartic_dom_sf"/>
</dbReference>
<dbReference type="OrthoDB" id="5580718at2"/>
<comment type="caution">
    <text evidence="1">The sequence shown here is derived from an EMBL/GenBank/DDBJ whole genome shotgun (WGS) entry which is preliminary data.</text>
</comment>
<dbReference type="Proteomes" id="UP000248745">
    <property type="component" value="Unassembled WGS sequence"/>
</dbReference>